<keyword evidence="1" id="KW-0472">Membrane</keyword>
<dbReference type="Proteomes" id="UP000005436">
    <property type="component" value="Chromosome"/>
</dbReference>
<feature type="transmembrane region" description="Helical" evidence="1">
    <location>
        <begin position="20"/>
        <end position="44"/>
    </location>
</feature>
<keyword evidence="3" id="KW-1185">Reference proteome</keyword>
<dbReference type="KEGG" id="tfo:BFO_3218"/>
<dbReference type="EMBL" id="CP003191">
    <property type="protein sequence ID" value="AEW20937.1"/>
    <property type="molecule type" value="Genomic_DNA"/>
</dbReference>
<evidence type="ECO:0000313" key="2">
    <source>
        <dbReference type="EMBL" id="AEW20937.1"/>
    </source>
</evidence>
<name>G8UI54_TANFA</name>
<feature type="transmembrane region" description="Helical" evidence="1">
    <location>
        <begin position="56"/>
        <end position="76"/>
    </location>
</feature>
<dbReference type="AlphaFoldDB" id="G8UI54"/>
<evidence type="ECO:0000256" key="1">
    <source>
        <dbReference type="SAM" id="Phobius"/>
    </source>
</evidence>
<keyword evidence="1" id="KW-1133">Transmembrane helix</keyword>
<keyword evidence="1" id="KW-0812">Transmembrane</keyword>
<reference evidence="3" key="1">
    <citation type="submission" date="2011-12" db="EMBL/GenBank/DDBJ databases">
        <title>Complete sequence of Tannerella forsythia ATCC 43037.</title>
        <authorList>
            <person name="Dewhirst F."/>
            <person name="Tanner A."/>
            <person name="Izard J."/>
            <person name="Brinkac L."/>
            <person name="Durkin A.S."/>
            <person name="Hostetler J."/>
            <person name="Shetty J."/>
            <person name="Torralba M."/>
            <person name="Gill S."/>
            <person name="Nelson K."/>
        </authorList>
    </citation>
    <scope>NUCLEOTIDE SEQUENCE [LARGE SCALE GENOMIC DNA]</scope>
    <source>
        <strain evidence="3">ATCC 43037 / JCM 10827 / CCUG 33226 / KCTC 5666 / FDC 338</strain>
    </source>
</reference>
<sequence>MWFDPERNMERMDAELYSPPIIQYGVYYLVFAALAIFGVRFLWCSYRMYRTALPRFLCLFSLFITLVILLFSLLAIHKLY</sequence>
<gene>
    <name evidence="2" type="ordered locus">BFO_3218</name>
</gene>
<evidence type="ECO:0000313" key="3">
    <source>
        <dbReference type="Proteomes" id="UP000005436"/>
    </source>
</evidence>
<protein>
    <submittedName>
        <fullName evidence="2">Uncharacterized protein</fullName>
    </submittedName>
</protein>
<proteinExistence type="predicted"/>
<dbReference type="HOGENOM" id="CLU_2588530_0_0_10"/>
<organism evidence="2 3">
    <name type="scientific">Tannerella forsythia (strain ATCC 43037 / JCM 10827 / CCUG 21028 A / KCTC 5666 / FDC 338)</name>
    <name type="common">Bacteroides forsythus</name>
    <dbReference type="NCBI Taxonomy" id="203275"/>
    <lineage>
        <taxon>Bacteria</taxon>
        <taxon>Pseudomonadati</taxon>
        <taxon>Bacteroidota</taxon>
        <taxon>Bacteroidia</taxon>
        <taxon>Bacteroidales</taxon>
        <taxon>Tannerellaceae</taxon>
        <taxon>Tannerella</taxon>
    </lineage>
</organism>
<accession>G8UI54</accession>